<evidence type="ECO:0000259" key="3">
    <source>
        <dbReference type="PROSITE" id="PS50234"/>
    </source>
</evidence>
<dbReference type="Pfam" id="PF00059">
    <property type="entry name" value="Lectin_C"/>
    <property type="match status" value="1"/>
</dbReference>
<evidence type="ECO:0000256" key="1">
    <source>
        <dbReference type="SAM" id="MobiDB-lite"/>
    </source>
</evidence>
<sequence>MKPLNNRAINASRAAIKRAEWHSPLPLTPMMNIAPLGIILAQVLLLSLAAPRDGHPIGRLTVNTQLACTHVDPGYECFNGMCPESDRTCVRQDGVDTCCQSKFVVQREDPEPVVTDGPDQREDPAPKESTEAAKPTTTTAPTTKGGFCACEMDESGLAKEWAEELWMDIVIILDTSEAMGQSGVIETTSIIESFISRMNLDDFSTPKYSRISLITASQWPKIHFFFNMSSDTDLSYIKSEPFLEFNFAESFKAAQYLFNFYSPPELHRAQVPRVIYLITNTRPPAKVAAADQFKQDGGTIVVTDFVQEGAVRQPLLESLASPGFFFDDLTLDYNLNLKVFCEVNCFCPSSKKTGSKKPTMGCFQPMADPAPFDRAVQNCKNEQMGLATIRSKEEEEYLIRVKGLPHWFGLRHDSNGFNWTDEQDHTYSNWAVQEPELENNQNCAYALKGTSKKIEWFTGNCHLPFYYSCSSAPCSAERYCSEEELFRSRKMISRV</sequence>
<dbReference type="InterPro" id="IPR036465">
    <property type="entry name" value="vWFA_dom_sf"/>
</dbReference>
<evidence type="ECO:0000313" key="5">
    <source>
        <dbReference type="Proteomes" id="UP001328107"/>
    </source>
</evidence>
<keyword evidence="5" id="KW-1185">Reference proteome</keyword>
<dbReference type="InterPro" id="IPR016186">
    <property type="entry name" value="C-type_lectin-like/link_sf"/>
</dbReference>
<feature type="region of interest" description="Disordered" evidence="1">
    <location>
        <begin position="109"/>
        <end position="140"/>
    </location>
</feature>
<dbReference type="InterPro" id="IPR016187">
    <property type="entry name" value="CTDL_fold"/>
</dbReference>
<dbReference type="SMART" id="SM00034">
    <property type="entry name" value="CLECT"/>
    <property type="match status" value="1"/>
</dbReference>
<accession>A0AAN5CPV7</accession>
<evidence type="ECO:0000259" key="2">
    <source>
        <dbReference type="PROSITE" id="PS50041"/>
    </source>
</evidence>
<feature type="domain" description="C-type lectin" evidence="2">
    <location>
        <begin position="362"/>
        <end position="470"/>
    </location>
</feature>
<dbReference type="CDD" id="cd00037">
    <property type="entry name" value="CLECT"/>
    <property type="match status" value="1"/>
</dbReference>
<name>A0AAN5CPV7_9BILA</name>
<gene>
    <name evidence="4" type="ORF">PMAYCL1PPCAC_18648</name>
</gene>
<dbReference type="Gene3D" id="3.10.100.10">
    <property type="entry name" value="Mannose-Binding Protein A, subunit A"/>
    <property type="match status" value="1"/>
</dbReference>
<evidence type="ECO:0008006" key="6">
    <source>
        <dbReference type="Google" id="ProtNLM"/>
    </source>
</evidence>
<dbReference type="PROSITE" id="PS50234">
    <property type="entry name" value="VWFA"/>
    <property type="match status" value="1"/>
</dbReference>
<evidence type="ECO:0000313" key="4">
    <source>
        <dbReference type="EMBL" id="GMR48453.1"/>
    </source>
</evidence>
<dbReference type="Gene3D" id="3.40.50.410">
    <property type="entry name" value="von Willebrand factor, type A domain"/>
    <property type="match status" value="1"/>
</dbReference>
<feature type="compositionally biased region" description="Basic and acidic residues" evidence="1">
    <location>
        <begin position="118"/>
        <end position="131"/>
    </location>
</feature>
<protein>
    <recommendedName>
        <fullName evidence="6">C-type lectin</fullName>
    </recommendedName>
</protein>
<comment type="caution">
    <text evidence="4">The sequence shown here is derived from an EMBL/GenBank/DDBJ whole genome shotgun (WGS) entry which is preliminary data.</text>
</comment>
<proteinExistence type="predicted"/>
<dbReference type="EMBL" id="BTRK01000004">
    <property type="protein sequence ID" value="GMR48453.1"/>
    <property type="molecule type" value="Genomic_DNA"/>
</dbReference>
<feature type="domain" description="VWFA" evidence="3">
    <location>
        <begin position="168"/>
        <end position="343"/>
    </location>
</feature>
<dbReference type="SUPFAM" id="SSF56436">
    <property type="entry name" value="C-type lectin-like"/>
    <property type="match status" value="1"/>
</dbReference>
<dbReference type="Pfam" id="PF00092">
    <property type="entry name" value="VWA"/>
    <property type="match status" value="1"/>
</dbReference>
<dbReference type="SUPFAM" id="SSF53300">
    <property type="entry name" value="vWA-like"/>
    <property type="match status" value="1"/>
</dbReference>
<dbReference type="PANTHER" id="PTHR31024:SF3">
    <property type="entry name" value="C-TYPE LECTIN-RELATED"/>
    <property type="match status" value="1"/>
</dbReference>
<dbReference type="PROSITE" id="PS50041">
    <property type="entry name" value="C_TYPE_LECTIN_2"/>
    <property type="match status" value="1"/>
</dbReference>
<reference evidence="5" key="1">
    <citation type="submission" date="2022-10" db="EMBL/GenBank/DDBJ databases">
        <title>Genome assembly of Pristionchus species.</title>
        <authorList>
            <person name="Yoshida K."/>
            <person name="Sommer R.J."/>
        </authorList>
    </citation>
    <scope>NUCLEOTIDE SEQUENCE [LARGE SCALE GENOMIC DNA]</scope>
    <source>
        <strain evidence="5">RS5460</strain>
    </source>
</reference>
<organism evidence="4 5">
    <name type="scientific">Pristionchus mayeri</name>
    <dbReference type="NCBI Taxonomy" id="1317129"/>
    <lineage>
        <taxon>Eukaryota</taxon>
        <taxon>Metazoa</taxon>
        <taxon>Ecdysozoa</taxon>
        <taxon>Nematoda</taxon>
        <taxon>Chromadorea</taxon>
        <taxon>Rhabditida</taxon>
        <taxon>Rhabditina</taxon>
        <taxon>Diplogasteromorpha</taxon>
        <taxon>Diplogasteroidea</taxon>
        <taxon>Neodiplogasteridae</taxon>
        <taxon>Pristionchus</taxon>
    </lineage>
</organism>
<dbReference type="PANTHER" id="PTHR31024">
    <property type="entry name" value="C-TYPE LECTIN"/>
    <property type="match status" value="1"/>
</dbReference>
<dbReference type="AlphaFoldDB" id="A0AAN5CPV7"/>
<dbReference type="InterPro" id="IPR001304">
    <property type="entry name" value="C-type_lectin-like"/>
</dbReference>
<dbReference type="InterPro" id="IPR002035">
    <property type="entry name" value="VWF_A"/>
</dbReference>
<dbReference type="Proteomes" id="UP001328107">
    <property type="component" value="Unassembled WGS sequence"/>
</dbReference>